<proteinExistence type="predicted"/>
<evidence type="ECO:0000313" key="1">
    <source>
        <dbReference type="EMBL" id="NEC59448.1"/>
    </source>
</evidence>
<organism evidence="1 2">
    <name type="scientific">Amycolatopsis rubida</name>
    <dbReference type="NCBI Taxonomy" id="112413"/>
    <lineage>
        <taxon>Bacteria</taxon>
        <taxon>Bacillati</taxon>
        <taxon>Actinomycetota</taxon>
        <taxon>Actinomycetes</taxon>
        <taxon>Pseudonocardiales</taxon>
        <taxon>Pseudonocardiaceae</taxon>
        <taxon>Amycolatopsis</taxon>
    </lineage>
</organism>
<keyword evidence="2" id="KW-1185">Reference proteome</keyword>
<sequence>MLEVLAQLVLPVVAAWDFVGVRNRRGKVIAMAGGPRGGQAFSVAERLTRYSGEIAVEVWLGQGKNCPQWSPSPACLYWERRSDGAVLGGLSRRGRPG</sequence>
<dbReference type="RefSeq" id="WP_157904841.1">
    <property type="nucleotide sequence ID" value="NZ_JAAGNC010000146.1"/>
</dbReference>
<gene>
    <name evidence="1" type="ORF">G3I59_28670</name>
</gene>
<dbReference type="Proteomes" id="UP000470404">
    <property type="component" value="Unassembled WGS sequence"/>
</dbReference>
<dbReference type="EMBL" id="JAAGNC010000146">
    <property type="protein sequence ID" value="NEC59448.1"/>
    <property type="molecule type" value="Genomic_DNA"/>
</dbReference>
<name>A0ABX0C010_9PSEU</name>
<protein>
    <submittedName>
        <fullName evidence="1">Uncharacterized protein</fullName>
    </submittedName>
</protein>
<accession>A0ABX0C010</accession>
<reference evidence="1 2" key="1">
    <citation type="submission" date="2020-01" db="EMBL/GenBank/DDBJ databases">
        <title>Insect and environment-associated Actinomycetes.</title>
        <authorList>
            <person name="Currrie C."/>
            <person name="Chevrette M."/>
            <person name="Carlson C."/>
            <person name="Stubbendieck R."/>
            <person name="Wendt-Pienkowski E."/>
        </authorList>
    </citation>
    <scope>NUCLEOTIDE SEQUENCE [LARGE SCALE GENOMIC DNA]</scope>
    <source>
        <strain evidence="1 2">SID8386</strain>
    </source>
</reference>
<evidence type="ECO:0000313" key="2">
    <source>
        <dbReference type="Proteomes" id="UP000470404"/>
    </source>
</evidence>
<comment type="caution">
    <text evidence="1">The sequence shown here is derived from an EMBL/GenBank/DDBJ whole genome shotgun (WGS) entry which is preliminary data.</text>
</comment>